<organism evidence="4 5">
    <name type="scientific">Rhizobium leguminosarum</name>
    <dbReference type="NCBI Taxonomy" id="384"/>
    <lineage>
        <taxon>Bacteria</taxon>
        <taxon>Pseudomonadati</taxon>
        <taxon>Pseudomonadota</taxon>
        <taxon>Alphaproteobacteria</taxon>
        <taxon>Hyphomicrobiales</taxon>
        <taxon>Rhizobiaceae</taxon>
        <taxon>Rhizobium/Agrobacterium group</taxon>
        <taxon>Rhizobium</taxon>
    </lineage>
</organism>
<dbReference type="Gene3D" id="2.60.120.600">
    <property type="entry name" value="Domain of unknown function DUF1214, C-terminal domain"/>
    <property type="match status" value="1"/>
</dbReference>
<evidence type="ECO:0000313" key="4">
    <source>
        <dbReference type="EMBL" id="RWX22986.1"/>
    </source>
</evidence>
<dbReference type="InterPro" id="IPR010679">
    <property type="entry name" value="DUF1254"/>
</dbReference>
<proteinExistence type="predicted"/>
<name>A0A444HLR3_RHILE</name>
<evidence type="ECO:0000313" key="5">
    <source>
        <dbReference type="Proteomes" id="UP000283817"/>
    </source>
</evidence>
<evidence type="ECO:0000259" key="2">
    <source>
        <dbReference type="Pfam" id="PF06742"/>
    </source>
</evidence>
<gene>
    <name evidence="4" type="ORF">EHI47_32140</name>
</gene>
<feature type="signal peptide" evidence="1">
    <location>
        <begin position="1"/>
        <end position="22"/>
    </location>
</feature>
<feature type="chain" id="PRO_5019563068" evidence="1">
    <location>
        <begin position="23"/>
        <end position="343"/>
    </location>
</feature>
<dbReference type="PANTHER" id="PTHR36509">
    <property type="entry name" value="BLL3101 PROTEIN"/>
    <property type="match status" value="1"/>
</dbReference>
<keyword evidence="1" id="KW-0732">Signal</keyword>
<protein>
    <submittedName>
        <fullName evidence="4">DUF1254 domain-containing protein</fullName>
    </submittedName>
</protein>
<accession>A0A444HLR3</accession>
<dbReference type="InterPro" id="IPR037049">
    <property type="entry name" value="DUF1214_C_sf"/>
</dbReference>
<reference evidence="4 5" key="1">
    <citation type="submission" date="2019-01" db="EMBL/GenBank/DDBJ databases">
        <title>RHIZO-ID as a novel technology for direct rhizobia identification.</title>
        <authorList>
            <person name="De Meyer S.E."/>
        </authorList>
    </citation>
    <scope>NUCLEOTIDE SEQUENCE [LARGE SCALE GENOMIC DNA]</scope>
    <source>
        <strain evidence="4 5">WSM448</strain>
    </source>
</reference>
<dbReference type="Proteomes" id="UP000283817">
    <property type="component" value="Unassembled WGS sequence"/>
</dbReference>
<dbReference type="Gene3D" id="2.60.40.1610">
    <property type="entry name" value="Domain of unknown function DUF1254"/>
    <property type="match status" value="1"/>
</dbReference>
<feature type="domain" description="DUF1214" evidence="2">
    <location>
        <begin position="242"/>
        <end position="326"/>
    </location>
</feature>
<evidence type="ECO:0000256" key="1">
    <source>
        <dbReference type="SAM" id="SignalP"/>
    </source>
</evidence>
<dbReference type="SUPFAM" id="SSF160935">
    <property type="entry name" value="VPA0735-like"/>
    <property type="match status" value="1"/>
</dbReference>
<dbReference type="InterPro" id="IPR010621">
    <property type="entry name" value="DUF1214"/>
</dbReference>
<evidence type="ECO:0000259" key="3">
    <source>
        <dbReference type="Pfam" id="PF06863"/>
    </source>
</evidence>
<dbReference type="PANTHER" id="PTHR36509:SF2">
    <property type="entry name" value="BLL3101 PROTEIN"/>
    <property type="match status" value="1"/>
</dbReference>
<dbReference type="AlphaFoldDB" id="A0A444HLR3"/>
<feature type="domain" description="DUF1254" evidence="3">
    <location>
        <begin position="57"/>
        <end position="112"/>
    </location>
</feature>
<dbReference type="RefSeq" id="WP_128403204.1">
    <property type="nucleotide sequence ID" value="NZ_CP090090.1"/>
</dbReference>
<sequence length="343" mass="37907">MKVHTTLFFAVALMSTATTGLAQQSETNTVPVTVTNFPRAETDMYFGGMVKDGALGKFTHRREPANVDKQDVIRMNRDTLYSHGVFDLDAGPVTITMPDAGKRFMSLMIIDEDHYVPAVFYGAGTHTLTKESIGTRYVVAAVRTLVDPEDHKDLEEVHVLQDGIKASQKDVGKFEVPNWDHASQKKVRDALLILNTTISDFNNGFGVKGEVDPIMHLIGTASGWGGNPDKDATYAMVTPAKNDGTTVYKLNVKDVPVDGFWSVSVYNEDGYFVKNPQNAYSLNNITAKKEADGSIAIQFGGCDGKIPNCIPIMKGWNAAIRMYRPRPEILSREWKFPEPQPIN</sequence>
<comment type="caution">
    <text evidence="4">The sequence shown here is derived from an EMBL/GenBank/DDBJ whole genome shotgun (WGS) entry which is preliminary data.</text>
</comment>
<dbReference type="InterPro" id="IPR037050">
    <property type="entry name" value="DUF1254_sf"/>
</dbReference>
<dbReference type="Pfam" id="PF06742">
    <property type="entry name" value="DUF1214"/>
    <property type="match status" value="1"/>
</dbReference>
<dbReference type="Pfam" id="PF06863">
    <property type="entry name" value="DUF1254"/>
    <property type="match status" value="1"/>
</dbReference>
<dbReference type="EMBL" id="SBHX01000082">
    <property type="protein sequence ID" value="RWX22986.1"/>
    <property type="molecule type" value="Genomic_DNA"/>
</dbReference>